<dbReference type="GO" id="GO:0061671">
    <property type="term" value="C:Cbp3p-Cbp6 complex"/>
    <property type="evidence" value="ECO:0007669"/>
    <property type="project" value="InterPro"/>
</dbReference>
<dbReference type="KEGG" id="ache:ACHE_10421S"/>
<dbReference type="PANTHER" id="PTHR28250:SF1">
    <property type="entry name" value="CYTOCHROME B PRE-MRNA-PROCESSING PROTEIN 6"/>
    <property type="match status" value="1"/>
</dbReference>
<dbReference type="AlphaFoldDB" id="A0A7R7VFW1"/>
<dbReference type="GO" id="GO:0034551">
    <property type="term" value="P:mitochondrial respiratory chain complex III assembly"/>
    <property type="evidence" value="ECO:0007669"/>
    <property type="project" value="TreeGrafter"/>
</dbReference>
<dbReference type="EMBL" id="AP024416">
    <property type="protein sequence ID" value="BCR83019.1"/>
    <property type="molecule type" value="Genomic_DNA"/>
</dbReference>
<dbReference type="PANTHER" id="PTHR28250">
    <property type="entry name" value="CYTOCHROME B PRE-MRNA-PROCESSING PROTEIN 6"/>
    <property type="match status" value="1"/>
</dbReference>
<keyword evidence="3" id="KW-1185">Reference proteome</keyword>
<dbReference type="InterPro" id="IPR037653">
    <property type="entry name" value="Cbp6"/>
</dbReference>
<dbReference type="Proteomes" id="UP000637239">
    <property type="component" value="Chromosome 1"/>
</dbReference>
<evidence type="ECO:0000313" key="3">
    <source>
        <dbReference type="Proteomes" id="UP000637239"/>
    </source>
</evidence>
<name>A0A7R7VFW1_ASPCH</name>
<sequence length="134" mass="15376">MAKPPVRPQTLQTRISHLLSHWPSDPVRPASVSVQTYLQTRLSQISPQDAAASQQQQHLPQNHQPQEMSEASLNALASLLEDRYTRRYPLSPKLRRPASNPDHYDNVVKEFEEAPSRDWFGRLGKRLKGLLRFS</sequence>
<organism evidence="2 3">
    <name type="scientific">Aspergillus chevalieri</name>
    <name type="common">Eurotium chevalieri</name>
    <dbReference type="NCBI Taxonomy" id="182096"/>
    <lineage>
        <taxon>Eukaryota</taxon>
        <taxon>Fungi</taxon>
        <taxon>Dikarya</taxon>
        <taxon>Ascomycota</taxon>
        <taxon>Pezizomycotina</taxon>
        <taxon>Eurotiomycetes</taxon>
        <taxon>Eurotiomycetidae</taxon>
        <taxon>Eurotiales</taxon>
        <taxon>Aspergillaceae</taxon>
        <taxon>Aspergillus</taxon>
        <taxon>Aspergillus subgen. Aspergillus</taxon>
    </lineage>
</organism>
<proteinExistence type="predicted"/>
<dbReference type="Pfam" id="PF20180">
    <property type="entry name" value="UQCC2_CBP6"/>
    <property type="match status" value="1"/>
</dbReference>
<evidence type="ECO:0000313" key="2">
    <source>
        <dbReference type="EMBL" id="BCR83019.1"/>
    </source>
</evidence>
<dbReference type="GeneID" id="66977378"/>
<protein>
    <submittedName>
        <fullName evidence="2">Uncharacterized protein</fullName>
    </submittedName>
</protein>
<reference evidence="2" key="1">
    <citation type="submission" date="2021-01" db="EMBL/GenBank/DDBJ databases">
        <authorList>
            <consortium name="Aspergillus chevalieri M1 genome sequencing consortium"/>
            <person name="Kazuki M."/>
            <person name="Futagami T."/>
        </authorList>
    </citation>
    <scope>NUCLEOTIDE SEQUENCE</scope>
    <source>
        <strain evidence="2">M1</strain>
    </source>
</reference>
<reference evidence="2" key="2">
    <citation type="submission" date="2021-02" db="EMBL/GenBank/DDBJ databases">
        <title>Aspergillus chevalieri M1 genome sequence.</title>
        <authorList>
            <person name="Kadooka C."/>
            <person name="Mori K."/>
            <person name="Futagami T."/>
        </authorList>
    </citation>
    <scope>NUCLEOTIDE SEQUENCE</scope>
    <source>
        <strain evidence="2">M1</strain>
    </source>
</reference>
<gene>
    <name evidence="2" type="ORF">ACHE_10421S</name>
</gene>
<accession>A0A7R7VFW1</accession>
<feature type="region of interest" description="Disordered" evidence="1">
    <location>
        <begin position="44"/>
        <end position="75"/>
    </location>
</feature>
<dbReference type="RefSeq" id="XP_043131541.1">
    <property type="nucleotide sequence ID" value="XM_043279087.1"/>
</dbReference>
<evidence type="ECO:0000256" key="1">
    <source>
        <dbReference type="SAM" id="MobiDB-lite"/>
    </source>
</evidence>
<dbReference type="GO" id="GO:0043022">
    <property type="term" value="F:ribosome binding"/>
    <property type="evidence" value="ECO:0007669"/>
    <property type="project" value="InterPro"/>
</dbReference>